<evidence type="ECO:0000313" key="2">
    <source>
        <dbReference type="Proteomes" id="UP001595616"/>
    </source>
</evidence>
<dbReference type="Proteomes" id="UP001595616">
    <property type="component" value="Unassembled WGS sequence"/>
</dbReference>
<dbReference type="Pfam" id="PF08922">
    <property type="entry name" value="DUF1905"/>
    <property type="match status" value="1"/>
</dbReference>
<dbReference type="EMBL" id="JBHRYQ010000001">
    <property type="protein sequence ID" value="MFC3811093.1"/>
    <property type="molecule type" value="Genomic_DNA"/>
</dbReference>
<dbReference type="InterPro" id="IPR015018">
    <property type="entry name" value="DUF1905"/>
</dbReference>
<protein>
    <submittedName>
        <fullName evidence="1">YdeI/OmpD-associated family protein</fullName>
    </submittedName>
</protein>
<dbReference type="SUPFAM" id="SSF141694">
    <property type="entry name" value="AF2212/PG0164-like"/>
    <property type="match status" value="1"/>
</dbReference>
<dbReference type="RefSeq" id="WP_379837791.1">
    <property type="nucleotide sequence ID" value="NZ_JBHRYQ010000001.1"/>
</dbReference>
<dbReference type="InterPro" id="IPR037079">
    <property type="entry name" value="AF2212/PG0164-like_sf"/>
</dbReference>
<evidence type="ECO:0000313" key="1">
    <source>
        <dbReference type="EMBL" id="MFC3811093.1"/>
    </source>
</evidence>
<dbReference type="Pfam" id="PF13376">
    <property type="entry name" value="OmdA"/>
    <property type="match status" value="1"/>
</dbReference>
<sequence>MSKPVFDKKITVQKYPGKGGWTYISIFNPALKGAPWVKIKGTINDFELENQKMASMKNGNFMLPLNAQFRKKTGIIEGDVVHVVLFQDQSEYIVPEDVLICLEDYPKARAFFETLTESNKKYYVDSVMEAKTMETKVSRINKMIDKLEEGKKYYDL</sequence>
<comment type="caution">
    <text evidence="1">The sequence shown here is derived from an EMBL/GenBank/DDBJ whole genome shotgun (WGS) entry which is preliminary data.</text>
</comment>
<accession>A0ABV7YYS2</accession>
<dbReference type="Gene3D" id="2.40.30.100">
    <property type="entry name" value="AF2212/PG0164-like"/>
    <property type="match status" value="1"/>
</dbReference>
<organism evidence="1 2">
    <name type="scientific">Lacihabitans lacunae</name>
    <dbReference type="NCBI Taxonomy" id="1028214"/>
    <lineage>
        <taxon>Bacteria</taxon>
        <taxon>Pseudomonadati</taxon>
        <taxon>Bacteroidota</taxon>
        <taxon>Cytophagia</taxon>
        <taxon>Cytophagales</taxon>
        <taxon>Leadbetterellaceae</taxon>
        <taxon>Lacihabitans</taxon>
    </lineage>
</organism>
<proteinExistence type="predicted"/>
<gene>
    <name evidence="1" type="ORF">ACFOOI_10540</name>
</gene>
<name>A0ABV7YYS2_9BACT</name>
<reference evidence="2" key="1">
    <citation type="journal article" date="2019" name="Int. J. Syst. Evol. Microbiol.">
        <title>The Global Catalogue of Microorganisms (GCM) 10K type strain sequencing project: providing services to taxonomists for standard genome sequencing and annotation.</title>
        <authorList>
            <consortium name="The Broad Institute Genomics Platform"/>
            <consortium name="The Broad Institute Genome Sequencing Center for Infectious Disease"/>
            <person name="Wu L."/>
            <person name="Ma J."/>
        </authorList>
    </citation>
    <scope>NUCLEOTIDE SEQUENCE [LARGE SCALE GENOMIC DNA]</scope>
    <source>
        <strain evidence="2">CECT 7956</strain>
    </source>
</reference>
<keyword evidence="2" id="KW-1185">Reference proteome</keyword>